<keyword evidence="4" id="KW-1185">Reference proteome</keyword>
<gene>
    <name evidence="3" type="ORF">SK069_12345</name>
</gene>
<feature type="domain" description="AB hydrolase-1" evidence="2">
    <location>
        <begin position="29"/>
        <end position="185"/>
    </location>
</feature>
<dbReference type="Pfam" id="PF00561">
    <property type="entry name" value="Abhydrolase_1"/>
    <property type="match status" value="1"/>
</dbReference>
<evidence type="ECO:0000259" key="2">
    <source>
        <dbReference type="Pfam" id="PF00561"/>
    </source>
</evidence>
<dbReference type="InterPro" id="IPR000073">
    <property type="entry name" value="AB_hydrolase_1"/>
</dbReference>
<dbReference type="Proteomes" id="UP001277761">
    <property type="component" value="Unassembled WGS sequence"/>
</dbReference>
<dbReference type="InterPro" id="IPR000639">
    <property type="entry name" value="Epox_hydrolase-like"/>
</dbReference>
<dbReference type="GO" id="GO:0016787">
    <property type="term" value="F:hydrolase activity"/>
    <property type="evidence" value="ECO:0007669"/>
    <property type="project" value="UniProtKB-KW"/>
</dbReference>
<dbReference type="RefSeq" id="WP_319954542.1">
    <property type="nucleotide sequence ID" value="NZ_JAXAVX010000005.1"/>
</dbReference>
<comment type="caution">
    <text evidence="3">The sequence shown here is derived from an EMBL/GenBank/DDBJ whole genome shotgun (WGS) entry which is preliminary data.</text>
</comment>
<dbReference type="Gene3D" id="3.40.50.1820">
    <property type="entry name" value="alpha/beta hydrolase"/>
    <property type="match status" value="1"/>
</dbReference>
<keyword evidence="1 3" id="KW-0378">Hydrolase</keyword>
<dbReference type="EMBL" id="JAXAVX010000005">
    <property type="protein sequence ID" value="MDX8152389.1"/>
    <property type="molecule type" value="Genomic_DNA"/>
</dbReference>
<proteinExistence type="predicted"/>
<evidence type="ECO:0000256" key="1">
    <source>
        <dbReference type="ARBA" id="ARBA00022801"/>
    </source>
</evidence>
<name>A0ABU4VMT4_9ACTN</name>
<reference evidence="3 4" key="1">
    <citation type="submission" date="2023-11" db="EMBL/GenBank/DDBJ databases">
        <authorList>
            <person name="Xu M."/>
            <person name="Jiang T."/>
        </authorList>
    </citation>
    <scope>NUCLEOTIDE SEQUENCE [LARGE SCALE GENOMIC DNA]</scope>
    <source>
        <strain evidence="3 4">SD</strain>
    </source>
</reference>
<dbReference type="InterPro" id="IPR029058">
    <property type="entry name" value="AB_hydrolase_fold"/>
</dbReference>
<sequence>MPTVTDETTTVRTSDGVALVVEDVGQGDPIVLLHGFPDDRTMWDGVVPLLVAGGHRVIRYDQRSAGASDAPAGVGRYAADRIVADVLEVLDARGVTEPVTLVGHDWGAMISWMAAIAHPARFRRHVALSVGHPSSYRSAGLEQQRKGLYVLLFQVRGLPERLLLASDLRLARRFLRTHPRFEHVRAHVTRPGRLTAGIDWYRANLGALLTRRWGRCRVPTLGVFSTGDDYLTERQLVGSARYVDGEFAYVRLPGPGHWFPVEEPERTAELVLGWAAR</sequence>
<evidence type="ECO:0000313" key="4">
    <source>
        <dbReference type="Proteomes" id="UP001277761"/>
    </source>
</evidence>
<accession>A0ABU4VMT4</accession>
<dbReference type="PRINTS" id="PR00412">
    <property type="entry name" value="EPOXHYDRLASE"/>
</dbReference>
<evidence type="ECO:0000313" key="3">
    <source>
        <dbReference type="EMBL" id="MDX8152389.1"/>
    </source>
</evidence>
<organism evidence="3 4">
    <name type="scientific">Patulibacter brassicae</name>
    <dbReference type="NCBI Taxonomy" id="1705717"/>
    <lineage>
        <taxon>Bacteria</taxon>
        <taxon>Bacillati</taxon>
        <taxon>Actinomycetota</taxon>
        <taxon>Thermoleophilia</taxon>
        <taxon>Solirubrobacterales</taxon>
        <taxon>Patulibacteraceae</taxon>
        <taxon>Patulibacter</taxon>
    </lineage>
</organism>
<dbReference type="PANTHER" id="PTHR43329">
    <property type="entry name" value="EPOXIDE HYDROLASE"/>
    <property type="match status" value="1"/>
</dbReference>
<dbReference type="SUPFAM" id="SSF53474">
    <property type="entry name" value="alpha/beta-Hydrolases"/>
    <property type="match status" value="1"/>
</dbReference>
<protein>
    <submittedName>
        <fullName evidence="3">Alpha/beta fold hydrolase</fullName>
    </submittedName>
</protein>